<reference evidence="3" key="1">
    <citation type="submission" date="2016-10" db="EMBL/GenBank/DDBJ databases">
        <authorList>
            <person name="Varghese N."/>
            <person name="Submissions S."/>
        </authorList>
    </citation>
    <scope>NUCLEOTIDE SEQUENCE [LARGE SCALE GENOMIC DNA]</scope>
    <source>
        <strain evidence="3">Gh-67</strain>
    </source>
</reference>
<dbReference type="Proteomes" id="UP000199705">
    <property type="component" value="Unassembled WGS sequence"/>
</dbReference>
<dbReference type="RefSeq" id="WP_091165160.1">
    <property type="nucleotide sequence ID" value="NZ_FNCG01000004.1"/>
</dbReference>
<feature type="transmembrane region" description="Helical" evidence="1">
    <location>
        <begin position="164"/>
        <end position="184"/>
    </location>
</feature>
<evidence type="ECO:0000313" key="2">
    <source>
        <dbReference type="EMBL" id="SDG58982.1"/>
    </source>
</evidence>
<keyword evidence="1" id="KW-0812">Transmembrane</keyword>
<keyword evidence="1" id="KW-0472">Membrane</keyword>
<feature type="transmembrane region" description="Helical" evidence="1">
    <location>
        <begin position="20"/>
        <end position="38"/>
    </location>
</feature>
<dbReference type="AlphaFoldDB" id="A0A1G7VGM6"/>
<accession>A0A1G7VGM6</accession>
<evidence type="ECO:0008006" key="4">
    <source>
        <dbReference type="Google" id="ProtNLM"/>
    </source>
</evidence>
<dbReference type="EMBL" id="FNCG01000004">
    <property type="protein sequence ID" value="SDG58982.1"/>
    <property type="molecule type" value="Genomic_DNA"/>
</dbReference>
<feature type="transmembrane region" description="Helical" evidence="1">
    <location>
        <begin position="69"/>
        <end position="88"/>
    </location>
</feature>
<protein>
    <recommendedName>
        <fullName evidence="4">DoxX family protein</fullName>
    </recommendedName>
</protein>
<evidence type="ECO:0000313" key="3">
    <source>
        <dbReference type="Proteomes" id="UP000199705"/>
    </source>
</evidence>
<keyword evidence="3" id="KW-1185">Reference proteome</keyword>
<keyword evidence="1" id="KW-1133">Transmembrane helix</keyword>
<name>A0A1G7VGM6_9SPHI</name>
<proteinExistence type="predicted"/>
<sequence>MRVSTILDQLHSLAKGNKWVQLFATFNRIMLAAGFFIAGSVKIMGERFASGLSANQPMGHYLEALHHTGYYYTFIGILQVAAAILLLIPRTRLLGALIYFPIILNICILAYAVRFEGTRITTLMVLANLYLLGWDYDRLKFILPFKQKSSDTTQPEMQSNKFPFMFFGGVFATIAAVIVINQFIYDIRPGNSLMECNNGCTGNAKPEACKVFCDCVHNLGKPLDSCLAQYDKVPVKTIQTSGTGNPKHSR</sequence>
<gene>
    <name evidence="2" type="ORF">SAMN05192573_10456</name>
</gene>
<evidence type="ECO:0000256" key="1">
    <source>
        <dbReference type="SAM" id="Phobius"/>
    </source>
</evidence>
<organism evidence="2 3">
    <name type="scientific">Mucilaginibacter gossypii</name>
    <dbReference type="NCBI Taxonomy" id="551996"/>
    <lineage>
        <taxon>Bacteria</taxon>
        <taxon>Pseudomonadati</taxon>
        <taxon>Bacteroidota</taxon>
        <taxon>Sphingobacteriia</taxon>
        <taxon>Sphingobacteriales</taxon>
        <taxon>Sphingobacteriaceae</taxon>
        <taxon>Mucilaginibacter</taxon>
    </lineage>
</organism>
<dbReference type="STRING" id="551996.SAMN05192573_10456"/>
<feature type="transmembrane region" description="Helical" evidence="1">
    <location>
        <begin position="94"/>
        <end position="113"/>
    </location>
</feature>